<sequence length="113" mass="12189">MSDRLTGAKCVRATAQNTKMLALEISKAGCDQIKVRVTSAQSLARSKLSLSFYASTSANGQSCSLALARRLGALHWRRSSIVLPLAAHLCIPLTLLKSNMIERSDALRLGFSL</sequence>
<organism evidence="1 2">
    <name type="scientific">Thalassiosira oceanica</name>
    <name type="common">Marine diatom</name>
    <dbReference type="NCBI Taxonomy" id="159749"/>
    <lineage>
        <taxon>Eukaryota</taxon>
        <taxon>Sar</taxon>
        <taxon>Stramenopiles</taxon>
        <taxon>Ochrophyta</taxon>
        <taxon>Bacillariophyta</taxon>
        <taxon>Coscinodiscophyceae</taxon>
        <taxon>Thalassiosirophycidae</taxon>
        <taxon>Thalassiosirales</taxon>
        <taxon>Thalassiosiraceae</taxon>
        <taxon>Thalassiosira</taxon>
    </lineage>
</organism>
<dbReference type="EMBL" id="AGNL01045066">
    <property type="protein sequence ID" value="EJK49152.1"/>
    <property type="molecule type" value="Genomic_DNA"/>
</dbReference>
<gene>
    <name evidence="1" type="ORF">THAOC_32002</name>
</gene>
<reference evidence="1 2" key="1">
    <citation type="journal article" date="2012" name="Genome Biol.">
        <title>Genome and low-iron response of an oceanic diatom adapted to chronic iron limitation.</title>
        <authorList>
            <person name="Lommer M."/>
            <person name="Specht M."/>
            <person name="Roy A.S."/>
            <person name="Kraemer L."/>
            <person name="Andreson R."/>
            <person name="Gutowska M.A."/>
            <person name="Wolf J."/>
            <person name="Bergner S.V."/>
            <person name="Schilhabel M.B."/>
            <person name="Klostermeier U.C."/>
            <person name="Beiko R.G."/>
            <person name="Rosenstiel P."/>
            <person name="Hippler M."/>
            <person name="Laroche J."/>
        </authorList>
    </citation>
    <scope>NUCLEOTIDE SEQUENCE [LARGE SCALE GENOMIC DNA]</scope>
    <source>
        <strain evidence="1 2">CCMP1005</strain>
    </source>
</reference>
<evidence type="ECO:0000313" key="1">
    <source>
        <dbReference type="EMBL" id="EJK49152.1"/>
    </source>
</evidence>
<dbReference type="Proteomes" id="UP000266841">
    <property type="component" value="Unassembled WGS sequence"/>
</dbReference>
<comment type="caution">
    <text evidence="1">The sequence shown here is derived from an EMBL/GenBank/DDBJ whole genome shotgun (WGS) entry which is preliminary data.</text>
</comment>
<evidence type="ECO:0000313" key="2">
    <source>
        <dbReference type="Proteomes" id="UP000266841"/>
    </source>
</evidence>
<name>K0RR64_THAOC</name>
<protein>
    <submittedName>
        <fullName evidence="1">Uncharacterized protein</fullName>
    </submittedName>
</protein>
<proteinExistence type="predicted"/>
<accession>K0RR64</accession>
<keyword evidence="2" id="KW-1185">Reference proteome</keyword>
<dbReference type="AlphaFoldDB" id="K0RR64"/>